<keyword evidence="2" id="KW-1185">Reference proteome</keyword>
<dbReference type="Proteomes" id="UP001060215">
    <property type="component" value="Chromosome 1"/>
</dbReference>
<evidence type="ECO:0000313" key="2">
    <source>
        <dbReference type="Proteomes" id="UP001060215"/>
    </source>
</evidence>
<reference evidence="1 2" key="1">
    <citation type="journal article" date="2022" name="Plant J.">
        <title>Chromosome-level genome of Camellia lanceoleosa provides a valuable resource for understanding genome evolution and self-incompatibility.</title>
        <authorList>
            <person name="Gong W."/>
            <person name="Xiao S."/>
            <person name="Wang L."/>
            <person name="Liao Z."/>
            <person name="Chang Y."/>
            <person name="Mo W."/>
            <person name="Hu G."/>
            <person name="Li W."/>
            <person name="Zhao G."/>
            <person name="Zhu H."/>
            <person name="Hu X."/>
            <person name="Ji K."/>
            <person name="Xiang X."/>
            <person name="Song Q."/>
            <person name="Yuan D."/>
            <person name="Jin S."/>
            <person name="Zhang L."/>
        </authorList>
    </citation>
    <scope>NUCLEOTIDE SEQUENCE [LARGE SCALE GENOMIC DNA]</scope>
    <source>
        <strain evidence="1">SQ_2022a</strain>
    </source>
</reference>
<sequence length="92" mass="9803">MVRVSRVLLRVRDGGFGFSKSLLEILVCPLSKQPLRMCEQSNSLISDAIGVAYPIANGIPCLVPKDGKIIDTDDMPKPAGSADSPNEKGMSS</sequence>
<name>A0ACC0ITW3_9ERIC</name>
<accession>A0ACC0ITW3</accession>
<gene>
    <name evidence="1" type="ORF">LOK49_LG01G02814</name>
</gene>
<evidence type="ECO:0000313" key="1">
    <source>
        <dbReference type="EMBL" id="KAI8028906.1"/>
    </source>
</evidence>
<comment type="caution">
    <text evidence="1">The sequence shown here is derived from an EMBL/GenBank/DDBJ whole genome shotgun (WGS) entry which is preliminary data.</text>
</comment>
<dbReference type="EMBL" id="CM045758">
    <property type="protein sequence ID" value="KAI8028906.1"/>
    <property type="molecule type" value="Genomic_DNA"/>
</dbReference>
<proteinExistence type="predicted"/>
<organism evidence="1 2">
    <name type="scientific">Camellia lanceoleosa</name>
    <dbReference type="NCBI Taxonomy" id="1840588"/>
    <lineage>
        <taxon>Eukaryota</taxon>
        <taxon>Viridiplantae</taxon>
        <taxon>Streptophyta</taxon>
        <taxon>Embryophyta</taxon>
        <taxon>Tracheophyta</taxon>
        <taxon>Spermatophyta</taxon>
        <taxon>Magnoliopsida</taxon>
        <taxon>eudicotyledons</taxon>
        <taxon>Gunneridae</taxon>
        <taxon>Pentapetalae</taxon>
        <taxon>asterids</taxon>
        <taxon>Ericales</taxon>
        <taxon>Theaceae</taxon>
        <taxon>Camellia</taxon>
    </lineage>
</organism>
<protein>
    <submittedName>
        <fullName evidence="1">Uncharacterized protein</fullName>
    </submittedName>
</protein>